<comment type="caution">
    <text evidence="1">The sequence shown here is derived from an EMBL/GenBank/DDBJ whole genome shotgun (WGS) entry which is preliminary data.</text>
</comment>
<proteinExistence type="predicted"/>
<name>A0ABT7TM11_9MICO</name>
<gene>
    <name evidence="1" type="ORF">QUG93_02520</name>
</gene>
<accession>A0ABT7TM11</accession>
<dbReference type="Proteomes" id="UP001236404">
    <property type="component" value="Unassembled WGS sequence"/>
</dbReference>
<dbReference type="EMBL" id="JAUCMN010000001">
    <property type="protein sequence ID" value="MDM7890551.1"/>
    <property type="molecule type" value="Genomic_DNA"/>
</dbReference>
<dbReference type="RefSeq" id="WP_289472022.1">
    <property type="nucleotide sequence ID" value="NZ_JAUCMN010000001.1"/>
</dbReference>
<protein>
    <submittedName>
        <fullName evidence="1">Uncharacterized protein</fullName>
    </submittedName>
</protein>
<organism evidence="1 2">
    <name type="scientific">Curtobacterium caseinilyticum</name>
    <dbReference type="NCBI Taxonomy" id="3055137"/>
    <lineage>
        <taxon>Bacteria</taxon>
        <taxon>Bacillati</taxon>
        <taxon>Actinomycetota</taxon>
        <taxon>Actinomycetes</taxon>
        <taxon>Micrococcales</taxon>
        <taxon>Microbacteriaceae</taxon>
        <taxon>Curtobacterium</taxon>
    </lineage>
</organism>
<evidence type="ECO:0000313" key="1">
    <source>
        <dbReference type="EMBL" id="MDM7890551.1"/>
    </source>
</evidence>
<evidence type="ECO:0000313" key="2">
    <source>
        <dbReference type="Proteomes" id="UP001236404"/>
    </source>
</evidence>
<keyword evidence="2" id="KW-1185">Reference proteome</keyword>
<reference evidence="1 2" key="1">
    <citation type="submission" date="2023-06" db="EMBL/GenBank/DDBJ databases">
        <authorList>
            <person name="Feng G."/>
            <person name="Li J."/>
            <person name="Zhu H."/>
        </authorList>
    </citation>
    <scope>NUCLEOTIDE SEQUENCE [LARGE SCALE GENOMIC DNA]</scope>
    <source>
        <strain evidence="1 2">RHCKG28</strain>
    </source>
</reference>
<sequence length="41" mass="4284">MAIPTAAPACVVLAHEDPEQVRRPVAAVGLLDHPRSEVVAP</sequence>